<name>A0A645BGW4_9ZZZZ</name>
<organism evidence="1">
    <name type="scientific">bioreactor metagenome</name>
    <dbReference type="NCBI Taxonomy" id="1076179"/>
    <lineage>
        <taxon>unclassified sequences</taxon>
        <taxon>metagenomes</taxon>
        <taxon>ecological metagenomes</taxon>
    </lineage>
</organism>
<reference evidence="1" key="1">
    <citation type="submission" date="2019-08" db="EMBL/GenBank/DDBJ databases">
        <authorList>
            <person name="Kucharzyk K."/>
            <person name="Murdoch R.W."/>
            <person name="Higgins S."/>
            <person name="Loffler F."/>
        </authorList>
    </citation>
    <scope>NUCLEOTIDE SEQUENCE</scope>
</reference>
<accession>A0A645BGW4</accession>
<evidence type="ECO:0000313" key="1">
    <source>
        <dbReference type="EMBL" id="MPM64699.1"/>
    </source>
</evidence>
<dbReference type="AlphaFoldDB" id="A0A645BGW4"/>
<comment type="caution">
    <text evidence="1">The sequence shown here is derived from an EMBL/GenBank/DDBJ whole genome shotgun (WGS) entry which is preliminary data.</text>
</comment>
<gene>
    <name evidence="1" type="ORF">SDC9_111587</name>
</gene>
<sequence length="255" mass="28148">MLFAVLAGPGERAFELLLVIDVLVDAADEFAHVDRFATHPEILFEEVGVDDRAGNAHRNAAHRQIGLAAHHARRDRGTGEAEQFFAHVFRNGGIGGVLHVAPVNTKRRKSLLRMGRQHRREINRAGPLGAVESPHRLLGKRIHIHRLGAVAPAGRHGQRRGDAFTGELRGAGGRFVDAADGRVGDHALDRFAVRIFQCSDQPGRGFRHVHGLDFQRLPDPFPASVDGRANPDLRHLIDHLFHLTCLVAEKVYTLI</sequence>
<proteinExistence type="predicted"/>
<dbReference type="EMBL" id="VSSQ01020098">
    <property type="protein sequence ID" value="MPM64699.1"/>
    <property type="molecule type" value="Genomic_DNA"/>
</dbReference>
<protein>
    <submittedName>
        <fullName evidence="1">Uncharacterized protein</fullName>
    </submittedName>
</protein>